<reference evidence="2" key="1">
    <citation type="journal article" date="2014" name="Int. J. Syst. Evol. Microbiol.">
        <title>Complete genome sequence of Corynebacterium casei LMG S-19264T (=DSM 44701T), isolated from a smear-ripened cheese.</title>
        <authorList>
            <consortium name="US DOE Joint Genome Institute (JGI-PGF)"/>
            <person name="Walter F."/>
            <person name="Albersmeier A."/>
            <person name="Kalinowski J."/>
            <person name="Ruckert C."/>
        </authorList>
    </citation>
    <scope>NUCLEOTIDE SEQUENCE</scope>
    <source>
        <strain evidence="2">CGMCC 4.7430</strain>
    </source>
</reference>
<dbReference type="AlphaFoldDB" id="A0A918E2H7"/>
<dbReference type="GO" id="GO:0018169">
    <property type="term" value="F:ribosomal S6-glutamic acid ligase activity"/>
    <property type="evidence" value="ECO:0007669"/>
    <property type="project" value="TreeGrafter"/>
</dbReference>
<evidence type="ECO:0000313" key="3">
    <source>
        <dbReference type="Proteomes" id="UP000660745"/>
    </source>
</evidence>
<dbReference type="Pfam" id="PF21068">
    <property type="entry name" value="ATPgraspMvdD"/>
    <property type="match status" value="1"/>
</dbReference>
<keyword evidence="3" id="KW-1185">Reference proteome</keyword>
<proteinExistence type="predicted"/>
<feature type="domain" description="MvdD-like pre-ATP grasp" evidence="1">
    <location>
        <begin position="7"/>
        <end position="122"/>
    </location>
</feature>
<reference evidence="2" key="2">
    <citation type="submission" date="2020-09" db="EMBL/GenBank/DDBJ databases">
        <authorList>
            <person name="Sun Q."/>
            <person name="Zhou Y."/>
        </authorList>
    </citation>
    <scope>NUCLEOTIDE SEQUENCE</scope>
    <source>
        <strain evidence="2">CGMCC 4.7430</strain>
    </source>
</reference>
<comment type="caution">
    <text evidence="2">The sequence shown here is derived from an EMBL/GenBank/DDBJ whole genome shotgun (WGS) entry which is preliminary data.</text>
</comment>
<dbReference type="Proteomes" id="UP000660745">
    <property type="component" value="Unassembled WGS sequence"/>
</dbReference>
<dbReference type="InterPro" id="IPR048936">
    <property type="entry name" value="MvdD-like_ATPgrasp"/>
</dbReference>
<dbReference type="GO" id="GO:0005737">
    <property type="term" value="C:cytoplasm"/>
    <property type="evidence" value="ECO:0007669"/>
    <property type="project" value="TreeGrafter"/>
</dbReference>
<sequence>MPPTPTTVLVVTSLIDETANTVIRVLIEREVRVVRVDPADIGTALTFSAHIGNGRDSWGGRLLTPSRDVSLEEIGATYYRRPSPWRSDAADEQVRQFVITEARHGLRGLLRTLPNCRYVNHPAATEGADFKVAQLQVAVRAGMKIPETLVTNDLDAARKFALEHEHIIYKSFRGVPPGAGCQVGAIWTQRISADDLNGSLSVTAHLFQKEIQKTADARVTVVGRKVFASRITAPDGALDWRRGDWRELIHEPIEVPEAIREALYTYLAHFGLEFGCFDFAIEESRAGEIWTFIECNPNGQWGWLPDCDAIAHAFADVLLEGWWP</sequence>
<evidence type="ECO:0000259" key="1">
    <source>
        <dbReference type="Pfam" id="PF21068"/>
    </source>
</evidence>
<evidence type="ECO:0000313" key="2">
    <source>
        <dbReference type="EMBL" id="GGP02877.1"/>
    </source>
</evidence>
<dbReference type="EMBL" id="BMNK01000002">
    <property type="protein sequence ID" value="GGP02877.1"/>
    <property type="molecule type" value="Genomic_DNA"/>
</dbReference>
<accession>A0A918E2H7</accession>
<dbReference type="PANTHER" id="PTHR21621:SF0">
    <property type="entry name" value="BETA-CITRYLGLUTAMATE SYNTHASE B-RELATED"/>
    <property type="match status" value="1"/>
</dbReference>
<dbReference type="PANTHER" id="PTHR21621">
    <property type="entry name" value="RIBOSOMAL PROTEIN S6 MODIFICATION PROTEIN"/>
    <property type="match status" value="1"/>
</dbReference>
<organism evidence="2 3">
    <name type="scientific">Nonomuraea glycinis</name>
    <dbReference type="NCBI Taxonomy" id="2047744"/>
    <lineage>
        <taxon>Bacteria</taxon>
        <taxon>Bacillati</taxon>
        <taxon>Actinomycetota</taxon>
        <taxon>Actinomycetes</taxon>
        <taxon>Streptosporangiales</taxon>
        <taxon>Streptosporangiaceae</taxon>
        <taxon>Nonomuraea</taxon>
    </lineage>
</organism>
<name>A0A918E2H7_9ACTN</name>
<dbReference type="Gene3D" id="3.30.470.20">
    <property type="entry name" value="ATP-grasp fold, B domain"/>
    <property type="match status" value="1"/>
</dbReference>
<gene>
    <name evidence="2" type="ORF">GCM10012278_11850</name>
</gene>
<dbReference type="GO" id="GO:0009432">
    <property type="term" value="P:SOS response"/>
    <property type="evidence" value="ECO:0007669"/>
    <property type="project" value="TreeGrafter"/>
</dbReference>
<dbReference type="SUPFAM" id="SSF56059">
    <property type="entry name" value="Glutathione synthetase ATP-binding domain-like"/>
    <property type="match status" value="1"/>
</dbReference>
<dbReference type="NCBIfam" id="TIGR04187">
    <property type="entry name" value="GRASP_SAV_5884"/>
    <property type="match status" value="1"/>
</dbReference>
<protein>
    <submittedName>
        <fullName evidence="2">ATP-grasp ribosomal peptide maturase</fullName>
    </submittedName>
</protein>
<dbReference type="InterPro" id="IPR026449">
    <property type="entry name" value="GRASP_SAV_5884"/>
</dbReference>